<dbReference type="EMBL" id="JACJII010000001">
    <property type="protein sequence ID" value="MBA9005200.1"/>
    <property type="molecule type" value="Genomic_DNA"/>
</dbReference>
<feature type="compositionally biased region" description="Basic residues" evidence="1">
    <location>
        <begin position="7"/>
        <end position="17"/>
    </location>
</feature>
<sequence length="66" mass="7190">MTAARTPLRRGRPAVRRRAPERLGRIPTSAAAARKADSDPPVTGTFLPPLPGFTVRPFLPSGRLMR</sequence>
<accession>A0A7W3N0D4</accession>
<feature type="region of interest" description="Disordered" evidence="1">
    <location>
        <begin position="1"/>
        <end position="53"/>
    </location>
</feature>
<gene>
    <name evidence="2" type="ORF">HNR21_004082</name>
</gene>
<name>A0A7W3N0D4_9ACTN</name>
<protein>
    <submittedName>
        <fullName evidence="2">Uncharacterized protein</fullName>
    </submittedName>
</protein>
<organism evidence="2 3">
    <name type="scientific">Thermomonospora cellulosilytica</name>
    <dbReference type="NCBI Taxonomy" id="1411118"/>
    <lineage>
        <taxon>Bacteria</taxon>
        <taxon>Bacillati</taxon>
        <taxon>Actinomycetota</taxon>
        <taxon>Actinomycetes</taxon>
        <taxon>Streptosporangiales</taxon>
        <taxon>Thermomonosporaceae</taxon>
        <taxon>Thermomonospora</taxon>
    </lineage>
</organism>
<reference evidence="2 3" key="1">
    <citation type="submission" date="2020-08" db="EMBL/GenBank/DDBJ databases">
        <title>Sequencing the genomes of 1000 actinobacteria strains.</title>
        <authorList>
            <person name="Klenk H.-P."/>
        </authorList>
    </citation>
    <scope>NUCLEOTIDE SEQUENCE [LARGE SCALE GENOMIC DNA]</scope>
    <source>
        <strain evidence="2 3">DSM 45823</strain>
    </source>
</reference>
<evidence type="ECO:0000313" key="2">
    <source>
        <dbReference type="EMBL" id="MBA9005200.1"/>
    </source>
</evidence>
<keyword evidence="3" id="KW-1185">Reference proteome</keyword>
<dbReference type="Proteomes" id="UP000539313">
    <property type="component" value="Unassembled WGS sequence"/>
</dbReference>
<evidence type="ECO:0000256" key="1">
    <source>
        <dbReference type="SAM" id="MobiDB-lite"/>
    </source>
</evidence>
<dbReference type="AlphaFoldDB" id="A0A7W3N0D4"/>
<proteinExistence type="predicted"/>
<comment type="caution">
    <text evidence="2">The sequence shown here is derived from an EMBL/GenBank/DDBJ whole genome shotgun (WGS) entry which is preliminary data.</text>
</comment>
<evidence type="ECO:0000313" key="3">
    <source>
        <dbReference type="Proteomes" id="UP000539313"/>
    </source>
</evidence>